<organism evidence="3 4">
    <name type="scientific">Natrarchaeobius chitinivorans</name>
    <dbReference type="NCBI Taxonomy" id="1679083"/>
    <lineage>
        <taxon>Archaea</taxon>
        <taxon>Methanobacteriati</taxon>
        <taxon>Methanobacteriota</taxon>
        <taxon>Stenosarchaea group</taxon>
        <taxon>Halobacteria</taxon>
        <taxon>Halobacteriales</taxon>
        <taxon>Natrialbaceae</taxon>
        <taxon>Natrarchaeobius</taxon>
    </lineage>
</organism>
<comment type="similarity">
    <text evidence="1">Belongs to the universal stress protein A family.</text>
</comment>
<dbReference type="AlphaFoldDB" id="A0A3N6M7B5"/>
<evidence type="ECO:0000313" key="4">
    <source>
        <dbReference type="Proteomes" id="UP000282323"/>
    </source>
</evidence>
<dbReference type="InterPro" id="IPR014729">
    <property type="entry name" value="Rossmann-like_a/b/a_fold"/>
</dbReference>
<proteinExistence type="inferred from homology"/>
<keyword evidence="4" id="KW-1185">Reference proteome</keyword>
<sequence length="141" mass="15349">MVERVLVPVDGSDRSKDALEYAVETFPDAQITAFHAIEAGQGDLGTFSGMTGDVPDDEPELEHSEDLLEAARRRAKKQGVTIETERGRGRPDRLIVNRAEDGDYDMVVIGSHGRDGVARVLLGSVAEKVARRSPIPVLVVR</sequence>
<protein>
    <submittedName>
        <fullName evidence="3">Universal stress protein</fullName>
    </submittedName>
</protein>
<reference evidence="3 4" key="1">
    <citation type="submission" date="2018-10" db="EMBL/GenBank/DDBJ databases">
        <title>Natrarchaeobius chitinivorans gen. nov., sp. nov., and Natrarchaeobius haloalkaliphilus sp. nov., alkaliphilic, chitin-utilizing haloarchaea from hypersaline alkaline lakes.</title>
        <authorList>
            <person name="Sorokin D.Y."/>
            <person name="Elcheninov A.G."/>
            <person name="Kostrikina N.A."/>
            <person name="Bale N.J."/>
            <person name="Sinninghe Damste J.S."/>
            <person name="Khijniak T.V."/>
            <person name="Kublanov I.V."/>
            <person name="Toshchakov S.V."/>
        </authorList>
    </citation>
    <scope>NUCLEOTIDE SEQUENCE [LARGE SCALE GENOMIC DNA]</scope>
    <source>
        <strain evidence="3 4">AArcht4T</strain>
    </source>
</reference>
<dbReference type="PANTHER" id="PTHR46268">
    <property type="entry name" value="STRESS RESPONSE PROTEIN NHAX"/>
    <property type="match status" value="1"/>
</dbReference>
<dbReference type="EMBL" id="REGA01000003">
    <property type="protein sequence ID" value="RQG96534.1"/>
    <property type="molecule type" value="Genomic_DNA"/>
</dbReference>
<dbReference type="InterPro" id="IPR006016">
    <property type="entry name" value="UspA"/>
</dbReference>
<comment type="caution">
    <text evidence="3">The sequence shown here is derived from an EMBL/GenBank/DDBJ whole genome shotgun (WGS) entry which is preliminary data.</text>
</comment>
<dbReference type="OrthoDB" id="105697at2157"/>
<feature type="domain" description="UspA" evidence="2">
    <location>
        <begin position="1"/>
        <end position="141"/>
    </location>
</feature>
<evidence type="ECO:0000259" key="2">
    <source>
        <dbReference type="Pfam" id="PF00582"/>
    </source>
</evidence>
<name>A0A3N6M7B5_NATCH</name>
<evidence type="ECO:0000256" key="1">
    <source>
        <dbReference type="ARBA" id="ARBA00008791"/>
    </source>
</evidence>
<dbReference type="SUPFAM" id="SSF52402">
    <property type="entry name" value="Adenine nucleotide alpha hydrolases-like"/>
    <property type="match status" value="1"/>
</dbReference>
<dbReference type="InterPro" id="IPR006015">
    <property type="entry name" value="Universal_stress_UspA"/>
</dbReference>
<dbReference type="Proteomes" id="UP000282323">
    <property type="component" value="Unassembled WGS sequence"/>
</dbReference>
<dbReference type="Gene3D" id="3.40.50.620">
    <property type="entry name" value="HUPs"/>
    <property type="match status" value="1"/>
</dbReference>
<dbReference type="Pfam" id="PF00582">
    <property type="entry name" value="Usp"/>
    <property type="match status" value="1"/>
</dbReference>
<dbReference type="PANTHER" id="PTHR46268:SF24">
    <property type="entry name" value="UNIVERSAL STRESS PROTEIN"/>
    <property type="match status" value="1"/>
</dbReference>
<dbReference type="CDD" id="cd00293">
    <property type="entry name" value="USP-like"/>
    <property type="match status" value="1"/>
</dbReference>
<accession>A0A3N6M7B5</accession>
<dbReference type="RefSeq" id="WP_124194607.1">
    <property type="nucleotide sequence ID" value="NZ_REGA01000003.1"/>
</dbReference>
<gene>
    <name evidence="3" type="ORF">EA473_05325</name>
</gene>
<dbReference type="PRINTS" id="PR01438">
    <property type="entry name" value="UNVRSLSTRESS"/>
</dbReference>
<evidence type="ECO:0000313" key="3">
    <source>
        <dbReference type="EMBL" id="RQG96534.1"/>
    </source>
</evidence>